<dbReference type="GO" id="GO:0030246">
    <property type="term" value="F:carbohydrate binding"/>
    <property type="evidence" value="ECO:0007669"/>
    <property type="project" value="InterPro"/>
</dbReference>
<dbReference type="Proteomes" id="UP000198379">
    <property type="component" value="Unassembled WGS sequence"/>
</dbReference>
<keyword evidence="1" id="KW-0121">Carboxypeptidase</keyword>
<dbReference type="Gene3D" id="2.60.40.1120">
    <property type="entry name" value="Carboxypeptidase-like, regulatory domain"/>
    <property type="match status" value="1"/>
</dbReference>
<dbReference type="PROSITE" id="PS51257">
    <property type="entry name" value="PROKAR_LIPOPROTEIN"/>
    <property type="match status" value="1"/>
</dbReference>
<organism evidence="1 2">
    <name type="scientific">Dokdonia pacifica</name>
    <dbReference type="NCBI Taxonomy" id="1627892"/>
    <lineage>
        <taxon>Bacteria</taxon>
        <taxon>Pseudomonadati</taxon>
        <taxon>Bacteroidota</taxon>
        <taxon>Flavobacteriia</taxon>
        <taxon>Flavobacteriales</taxon>
        <taxon>Flavobacteriaceae</taxon>
        <taxon>Dokdonia</taxon>
    </lineage>
</organism>
<dbReference type="Pfam" id="PF13620">
    <property type="entry name" value="CarboxypepD_reg"/>
    <property type="match status" value="1"/>
</dbReference>
<dbReference type="GO" id="GO:0004180">
    <property type="term" value="F:carboxypeptidase activity"/>
    <property type="evidence" value="ECO:0007669"/>
    <property type="project" value="UniProtKB-KW"/>
</dbReference>
<dbReference type="RefSeq" id="WP_089373220.1">
    <property type="nucleotide sequence ID" value="NZ_BMEP01000004.1"/>
</dbReference>
<protein>
    <submittedName>
        <fullName evidence="1">Carboxypeptidase regulatory-like domain-containing protein</fullName>
    </submittedName>
</protein>
<dbReference type="InterPro" id="IPR013784">
    <property type="entry name" value="Carb-bd-like_fold"/>
</dbReference>
<keyword evidence="1" id="KW-0645">Protease</keyword>
<accession>A0A239CAV7</accession>
<keyword evidence="2" id="KW-1185">Reference proteome</keyword>
<name>A0A239CAV7_9FLAO</name>
<dbReference type="SUPFAM" id="SSF49452">
    <property type="entry name" value="Starch-binding domain-like"/>
    <property type="match status" value="1"/>
</dbReference>
<reference evidence="1 2" key="1">
    <citation type="submission" date="2017-06" db="EMBL/GenBank/DDBJ databases">
        <authorList>
            <person name="Kim H.J."/>
            <person name="Triplett B.A."/>
        </authorList>
    </citation>
    <scope>NUCLEOTIDE SEQUENCE [LARGE SCALE GENOMIC DNA]</scope>
    <source>
        <strain evidence="1 2">DSM 25597</strain>
    </source>
</reference>
<keyword evidence="1" id="KW-0378">Hydrolase</keyword>
<dbReference type="AlphaFoldDB" id="A0A239CAV7"/>
<evidence type="ECO:0000313" key="1">
    <source>
        <dbReference type="EMBL" id="SNS17366.1"/>
    </source>
</evidence>
<gene>
    <name evidence="1" type="ORF">SAMN06265376_107226</name>
</gene>
<evidence type="ECO:0000313" key="2">
    <source>
        <dbReference type="Proteomes" id="UP000198379"/>
    </source>
</evidence>
<proteinExistence type="predicted"/>
<dbReference type="OrthoDB" id="644679at2"/>
<sequence length="244" mass="27670">MKAHIRYISYLIIPLLLFSCSNEKEEENIIETGSITGTVKLFTSRGGFYPNEDMRVTIEGTDPVISVLTDTNGSYRFDDLPHGRYDLRFEKEGFGTFKRGDIVHINEETNLEAFETLGKKSTTEISSLQLFETDTGITLSLNTSPPSHTTNIRYVRIFFNIGSEASNQTFEYFTPVLQSEFTPFFRQYTYEEFEELGFISGATIHIKAYGESLLSNEYNDPNNGAFIFPNLNPNTTTGISFVMP</sequence>
<dbReference type="EMBL" id="FZNY01000007">
    <property type="protein sequence ID" value="SNS17366.1"/>
    <property type="molecule type" value="Genomic_DNA"/>
</dbReference>